<dbReference type="Pfam" id="PF09723">
    <property type="entry name" value="Zn_ribbon_8"/>
    <property type="match status" value="1"/>
</dbReference>
<sequence length="93" mass="10506">MPTYDYICSECGERFEHFQTMTSSVLTQKPNCEQEKCAVKRIVSGGTGLIFKGSGFYLTDYKNKDKTAQPKDKKEKKEKPKTDTKKKAGETAV</sequence>
<dbReference type="AlphaFoldDB" id="A0A381S058"/>
<reference evidence="3" key="1">
    <citation type="submission" date="2018-05" db="EMBL/GenBank/DDBJ databases">
        <authorList>
            <person name="Lanie J.A."/>
            <person name="Ng W.-L."/>
            <person name="Kazmierczak K.M."/>
            <person name="Andrzejewski T.M."/>
            <person name="Davidsen T.M."/>
            <person name="Wayne K.J."/>
            <person name="Tettelin H."/>
            <person name="Glass J.I."/>
            <person name="Rusch D."/>
            <person name="Podicherti R."/>
            <person name="Tsui H.-C.T."/>
            <person name="Winkler M.E."/>
        </authorList>
    </citation>
    <scope>NUCLEOTIDE SEQUENCE</scope>
</reference>
<dbReference type="SMART" id="SM00834">
    <property type="entry name" value="CxxC_CXXC_SSSS"/>
    <property type="match status" value="1"/>
</dbReference>
<evidence type="ECO:0000259" key="2">
    <source>
        <dbReference type="SMART" id="SM00834"/>
    </source>
</evidence>
<organism evidence="3">
    <name type="scientific">marine metagenome</name>
    <dbReference type="NCBI Taxonomy" id="408172"/>
    <lineage>
        <taxon>unclassified sequences</taxon>
        <taxon>metagenomes</taxon>
        <taxon>ecological metagenomes</taxon>
    </lineage>
</organism>
<dbReference type="NCBIfam" id="TIGR02605">
    <property type="entry name" value="CxxC_CxxC_SSSS"/>
    <property type="match status" value="1"/>
</dbReference>
<protein>
    <recommendedName>
        <fullName evidence="2">Putative regulatory protein FmdB zinc ribbon domain-containing protein</fullName>
    </recommendedName>
</protein>
<proteinExistence type="predicted"/>
<feature type="region of interest" description="Disordered" evidence="1">
    <location>
        <begin position="66"/>
        <end position="93"/>
    </location>
</feature>
<evidence type="ECO:0000313" key="3">
    <source>
        <dbReference type="EMBL" id="SUZ96814.1"/>
    </source>
</evidence>
<dbReference type="InterPro" id="IPR013429">
    <property type="entry name" value="Regulatory_FmdB_Zinc_ribbon"/>
</dbReference>
<dbReference type="PANTHER" id="PTHR34404">
    <property type="entry name" value="REGULATORY PROTEIN, FMDB FAMILY"/>
    <property type="match status" value="1"/>
</dbReference>
<feature type="domain" description="Putative regulatory protein FmdB zinc ribbon" evidence="2">
    <location>
        <begin position="1"/>
        <end position="44"/>
    </location>
</feature>
<dbReference type="EMBL" id="UINC01002450">
    <property type="protein sequence ID" value="SUZ96814.1"/>
    <property type="molecule type" value="Genomic_DNA"/>
</dbReference>
<evidence type="ECO:0000256" key="1">
    <source>
        <dbReference type="SAM" id="MobiDB-lite"/>
    </source>
</evidence>
<gene>
    <name evidence="3" type="ORF">METZ01_LOCUS49668</name>
</gene>
<name>A0A381S058_9ZZZZ</name>
<dbReference type="PANTHER" id="PTHR34404:SF2">
    <property type="entry name" value="CONSERVED SERINE RICH PROTEIN"/>
    <property type="match status" value="1"/>
</dbReference>
<accession>A0A381S058</accession>